<dbReference type="InterPro" id="IPR036177">
    <property type="entry name" value="Peptidase_M55_sf"/>
</dbReference>
<protein>
    <submittedName>
        <fullName evidence="1">D-amino peptidase</fullName>
        <ecNumber evidence="1">3.4.11.-</ecNumber>
    </submittedName>
</protein>
<dbReference type="SUPFAM" id="SSF63992">
    <property type="entry name" value="Dipeptide transport protein"/>
    <property type="match status" value="1"/>
</dbReference>
<keyword evidence="1" id="KW-0645">Protease</keyword>
<dbReference type="Gene3D" id="3.30.1360.130">
    <property type="entry name" value="Dipeptide transport protein"/>
    <property type="match status" value="1"/>
</dbReference>
<dbReference type="Gene3D" id="3.40.50.10780">
    <property type="entry name" value="Dipeptide transport protein"/>
    <property type="match status" value="1"/>
</dbReference>
<dbReference type="CDD" id="cd08770">
    <property type="entry name" value="DAP_dppA_3"/>
    <property type="match status" value="1"/>
</dbReference>
<dbReference type="Pfam" id="PF04951">
    <property type="entry name" value="Peptidase_M55"/>
    <property type="match status" value="1"/>
</dbReference>
<dbReference type="RefSeq" id="WP_209455937.1">
    <property type="nucleotide sequence ID" value="NZ_BAAACS010000017.1"/>
</dbReference>
<evidence type="ECO:0000313" key="2">
    <source>
        <dbReference type="Proteomes" id="UP000767291"/>
    </source>
</evidence>
<dbReference type="InterPro" id="IPR007035">
    <property type="entry name" value="Peptidase_M55"/>
</dbReference>
<accession>A0ABS4E8Z0</accession>
<evidence type="ECO:0000313" key="1">
    <source>
        <dbReference type="EMBL" id="MBP1854414.1"/>
    </source>
</evidence>
<organism evidence="1 2">
    <name type="scientific">Metaclostridioides mangenotii</name>
    <dbReference type="NCBI Taxonomy" id="1540"/>
    <lineage>
        <taxon>Bacteria</taxon>
        <taxon>Bacillati</taxon>
        <taxon>Bacillota</taxon>
        <taxon>Clostridia</taxon>
        <taxon>Peptostreptococcales</taxon>
        <taxon>Peptostreptococcaceae</taxon>
        <taxon>Metaclostridioides</taxon>
    </lineage>
</organism>
<proteinExistence type="predicted"/>
<comment type="caution">
    <text evidence="1">The sequence shown here is derived from an EMBL/GenBank/DDBJ whole genome shotgun (WGS) entry which is preliminary data.</text>
</comment>
<dbReference type="InterPro" id="IPR027476">
    <property type="entry name" value="DppA_N"/>
</dbReference>
<name>A0ABS4E8Z0_9FIRM</name>
<keyword evidence="1" id="KW-0378">Hydrolase</keyword>
<dbReference type="EMBL" id="JAGGJX010000001">
    <property type="protein sequence ID" value="MBP1854414.1"/>
    <property type="molecule type" value="Genomic_DNA"/>
</dbReference>
<dbReference type="GO" id="GO:0004177">
    <property type="term" value="F:aminopeptidase activity"/>
    <property type="evidence" value="ECO:0007669"/>
    <property type="project" value="UniProtKB-KW"/>
</dbReference>
<keyword evidence="1" id="KW-0031">Aminopeptidase</keyword>
<gene>
    <name evidence="1" type="ORF">J2Z43_000804</name>
</gene>
<reference evidence="1 2" key="1">
    <citation type="submission" date="2021-03" db="EMBL/GenBank/DDBJ databases">
        <title>Genomic Encyclopedia of Type Strains, Phase IV (KMG-IV): sequencing the most valuable type-strain genomes for metagenomic binning, comparative biology and taxonomic classification.</title>
        <authorList>
            <person name="Goeker M."/>
        </authorList>
    </citation>
    <scope>NUCLEOTIDE SEQUENCE [LARGE SCALE GENOMIC DNA]</scope>
    <source>
        <strain evidence="1 2">DSM 1289</strain>
    </source>
</reference>
<dbReference type="EC" id="3.4.11.-" evidence="1"/>
<keyword evidence="2" id="KW-1185">Reference proteome</keyword>
<dbReference type="PIRSF" id="PIRSF015853">
    <property type="entry name" value="Pep_DppA"/>
    <property type="match status" value="1"/>
</dbReference>
<sequence length="264" mass="29429">MKIYLSADIEGTCGIVDWSETILENESSTQCRNQMSKEVSAACTGANEAGAKEVLVKDAHDSARNINPATLPECSKIFRGWSKDPQVMVSGLDCSFDACLFTGYHSAAFTDGNPLAHTMDLDFSHIKINDKTASEFTFNAYACAYHKVPIAFLSGDEELCKTAKELNPNIVTVPVLKGYGNGSISIHPNLAVEQIKNGVKESLQGDLSRHLIELPKHFKVELRYKEHYKAFKASFYPNMKKIDAHTVLFETDDYYEVLRMLLFI</sequence>
<dbReference type="Proteomes" id="UP000767291">
    <property type="component" value="Unassembled WGS sequence"/>
</dbReference>